<keyword evidence="7" id="KW-1185">Reference proteome</keyword>
<dbReference type="InterPro" id="IPR013818">
    <property type="entry name" value="Lipase"/>
</dbReference>
<evidence type="ECO:0000313" key="7">
    <source>
        <dbReference type="Proteomes" id="UP001233999"/>
    </source>
</evidence>
<comment type="subcellular location">
    <subcellularLocation>
        <location evidence="1">Secreted</location>
    </subcellularLocation>
</comment>
<keyword evidence="3" id="KW-0964">Secreted</keyword>
<sequence length="164" mass="18163">YLRRGNYNVILVDWSPLAALPWYSAAVINCHTVGRYLADFLEFLINKEYISIMDVHLIGFSMGAEIAGFTGQELGERGLKLPRITGLDPAYPLFNYASGILRLSKEDAMFVDIIHTDGGVLGFPSQIGHVDFFPNSGRDKQPGCNRISTFLRGSFEDLALLGNC</sequence>
<dbReference type="Proteomes" id="UP001233999">
    <property type="component" value="Unassembled WGS sequence"/>
</dbReference>
<evidence type="ECO:0000256" key="1">
    <source>
        <dbReference type="ARBA" id="ARBA00004613"/>
    </source>
</evidence>
<dbReference type="GO" id="GO:0017171">
    <property type="term" value="F:serine hydrolase activity"/>
    <property type="evidence" value="ECO:0007669"/>
    <property type="project" value="TreeGrafter"/>
</dbReference>
<evidence type="ECO:0000256" key="3">
    <source>
        <dbReference type="ARBA" id="ARBA00022525"/>
    </source>
</evidence>
<feature type="non-terminal residue" evidence="6">
    <location>
        <position position="1"/>
    </location>
</feature>
<dbReference type="AlphaFoldDB" id="A0AAD8ECL6"/>
<dbReference type="SUPFAM" id="SSF53474">
    <property type="entry name" value="alpha/beta-Hydrolases"/>
    <property type="match status" value="1"/>
</dbReference>
<evidence type="ECO:0000256" key="4">
    <source>
        <dbReference type="RuleBase" id="RU004262"/>
    </source>
</evidence>
<evidence type="ECO:0000259" key="5">
    <source>
        <dbReference type="Pfam" id="PF00151"/>
    </source>
</evidence>
<evidence type="ECO:0000256" key="2">
    <source>
        <dbReference type="ARBA" id="ARBA00010701"/>
    </source>
</evidence>
<reference evidence="6" key="2">
    <citation type="submission" date="2023-05" db="EMBL/GenBank/DDBJ databases">
        <authorList>
            <person name="Fouks B."/>
        </authorList>
    </citation>
    <scope>NUCLEOTIDE SEQUENCE</scope>
    <source>
        <strain evidence="6">Stay&amp;Tobe</strain>
        <tissue evidence="6">Testes</tissue>
    </source>
</reference>
<dbReference type="PANTHER" id="PTHR11610">
    <property type="entry name" value="LIPASE"/>
    <property type="match status" value="1"/>
</dbReference>
<proteinExistence type="inferred from homology"/>
<dbReference type="EMBL" id="JASPKZ010007340">
    <property type="protein sequence ID" value="KAJ9584909.1"/>
    <property type="molecule type" value="Genomic_DNA"/>
</dbReference>
<dbReference type="InterPro" id="IPR000734">
    <property type="entry name" value="TAG_lipase"/>
</dbReference>
<dbReference type="Gene3D" id="3.40.50.1820">
    <property type="entry name" value="alpha/beta hydrolase"/>
    <property type="match status" value="1"/>
</dbReference>
<feature type="domain" description="Lipase" evidence="5">
    <location>
        <begin position="5"/>
        <end position="147"/>
    </location>
</feature>
<dbReference type="InterPro" id="IPR029058">
    <property type="entry name" value="AB_hydrolase_fold"/>
</dbReference>
<organism evidence="6 7">
    <name type="scientific">Diploptera punctata</name>
    <name type="common">Pacific beetle cockroach</name>
    <dbReference type="NCBI Taxonomy" id="6984"/>
    <lineage>
        <taxon>Eukaryota</taxon>
        <taxon>Metazoa</taxon>
        <taxon>Ecdysozoa</taxon>
        <taxon>Arthropoda</taxon>
        <taxon>Hexapoda</taxon>
        <taxon>Insecta</taxon>
        <taxon>Pterygota</taxon>
        <taxon>Neoptera</taxon>
        <taxon>Polyneoptera</taxon>
        <taxon>Dictyoptera</taxon>
        <taxon>Blattodea</taxon>
        <taxon>Blaberoidea</taxon>
        <taxon>Blaberidae</taxon>
        <taxon>Diplopterinae</taxon>
        <taxon>Diploptera</taxon>
    </lineage>
</organism>
<reference evidence="6" key="1">
    <citation type="journal article" date="2023" name="IScience">
        <title>Live-bearing cockroach genome reveals convergent evolutionary mechanisms linked to viviparity in insects and beyond.</title>
        <authorList>
            <person name="Fouks B."/>
            <person name="Harrison M.C."/>
            <person name="Mikhailova A.A."/>
            <person name="Marchal E."/>
            <person name="English S."/>
            <person name="Carruthers M."/>
            <person name="Jennings E.C."/>
            <person name="Chiamaka E.L."/>
            <person name="Frigard R.A."/>
            <person name="Pippel M."/>
            <person name="Attardo G.M."/>
            <person name="Benoit J.B."/>
            <person name="Bornberg-Bauer E."/>
            <person name="Tobe S.S."/>
        </authorList>
    </citation>
    <scope>NUCLEOTIDE SEQUENCE</scope>
    <source>
        <strain evidence="6">Stay&amp;Tobe</strain>
    </source>
</reference>
<feature type="non-terminal residue" evidence="6">
    <location>
        <position position="164"/>
    </location>
</feature>
<dbReference type="Pfam" id="PF00151">
    <property type="entry name" value="Lipase"/>
    <property type="match status" value="1"/>
</dbReference>
<comment type="caution">
    <text evidence="6">The sequence shown here is derived from an EMBL/GenBank/DDBJ whole genome shotgun (WGS) entry which is preliminary data.</text>
</comment>
<evidence type="ECO:0000313" key="6">
    <source>
        <dbReference type="EMBL" id="KAJ9584909.1"/>
    </source>
</evidence>
<dbReference type="PANTHER" id="PTHR11610:SF169">
    <property type="entry name" value="GH15759P-RELATED"/>
    <property type="match status" value="1"/>
</dbReference>
<gene>
    <name evidence="6" type="ORF">L9F63_020764</name>
</gene>
<dbReference type="GO" id="GO:0005615">
    <property type="term" value="C:extracellular space"/>
    <property type="evidence" value="ECO:0007669"/>
    <property type="project" value="TreeGrafter"/>
</dbReference>
<dbReference type="GO" id="GO:0016298">
    <property type="term" value="F:lipase activity"/>
    <property type="evidence" value="ECO:0007669"/>
    <property type="project" value="InterPro"/>
</dbReference>
<comment type="similarity">
    <text evidence="2 4">Belongs to the AB hydrolase superfamily. Lipase family.</text>
</comment>
<accession>A0AAD8ECL6</accession>
<dbReference type="GO" id="GO:0016042">
    <property type="term" value="P:lipid catabolic process"/>
    <property type="evidence" value="ECO:0007669"/>
    <property type="project" value="TreeGrafter"/>
</dbReference>
<protein>
    <recommendedName>
        <fullName evidence="5">Lipase domain-containing protein</fullName>
    </recommendedName>
</protein>
<name>A0AAD8ECL6_DIPPU</name>